<protein>
    <submittedName>
        <fullName evidence="1">Uncharacterized protein</fullName>
    </submittedName>
</protein>
<dbReference type="EMBL" id="RQGT01000066">
    <property type="protein sequence ID" value="TGM16922.1"/>
    <property type="molecule type" value="Genomic_DNA"/>
</dbReference>
<gene>
    <name evidence="1" type="ORF">EHQ90_08470</name>
</gene>
<proteinExistence type="predicted"/>
<evidence type="ECO:0000313" key="2">
    <source>
        <dbReference type="Proteomes" id="UP000297422"/>
    </source>
</evidence>
<organism evidence="1 2">
    <name type="scientific">Leptospira stimsonii</name>
    <dbReference type="NCBI Taxonomy" id="2202203"/>
    <lineage>
        <taxon>Bacteria</taxon>
        <taxon>Pseudomonadati</taxon>
        <taxon>Spirochaetota</taxon>
        <taxon>Spirochaetia</taxon>
        <taxon>Leptospirales</taxon>
        <taxon>Leptospiraceae</taxon>
        <taxon>Leptospira</taxon>
    </lineage>
</organism>
<name>A0ABY2N535_9LEPT</name>
<dbReference type="RefSeq" id="WP_135684731.1">
    <property type="nucleotide sequence ID" value="NZ_RQEQ01000013.1"/>
</dbReference>
<accession>A0ABY2N535</accession>
<sequence>MKIYDYRIHRGVYVTESQQWLSYDPETESECIFLMLSLKNGEFLREYYDSLPQEDHEGHDHLKESFNGLKFTDGDRYNTGLAIQHKGNEPIGLLLPLRSFEREFCFDRIFTKKGSNLHYKEALKYSEKIYRFILRLDSLMIALSEKAATISLNHDSVLKLGFN</sequence>
<reference evidence="2" key="1">
    <citation type="journal article" date="2019" name="PLoS Negl. Trop. Dis.">
        <title>Revisiting the worldwide diversity of Leptospira species in the environment.</title>
        <authorList>
            <person name="Vincent A.T."/>
            <person name="Schiettekatte O."/>
            <person name="Bourhy P."/>
            <person name="Veyrier F.J."/>
            <person name="Picardeau M."/>
        </authorList>
    </citation>
    <scope>NUCLEOTIDE SEQUENCE [LARGE SCALE GENOMIC DNA]</scope>
    <source>
        <strain evidence="2">201702407</strain>
    </source>
</reference>
<evidence type="ECO:0000313" key="1">
    <source>
        <dbReference type="EMBL" id="TGM16922.1"/>
    </source>
</evidence>
<keyword evidence="2" id="KW-1185">Reference proteome</keyword>
<comment type="caution">
    <text evidence="1">The sequence shown here is derived from an EMBL/GenBank/DDBJ whole genome shotgun (WGS) entry which is preliminary data.</text>
</comment>
<dbReference type="Proteomes" id="UP000297422">
    <property type="component" value="Unassembled WGS sequence"/>
</dbReference>